<dbReference type="Gene3D" id="3.40.50.720">
    <property type="entry name" value="NAD(P)-binding Rossmann-like Domain"/>
    <property type="match status" value="1"/>
</dbReference>
<reference evidence="3 4" key="1">
    <citation type="submission" date="2024-04" db="EMBL/GenBank/DDBJ databases">
        <title>Phyllosticta paracitricarpa is synonymous to the EU quarantine fungus P. citricarpa based on phylogenomic analyses.</title>
        <authorList>
            <consortium name="Lawrence Berkeley National Laboratory"/>
            <person name="Van Ingen-Buijs V.A."/>
            <person name="Van Westerhoven A.C."/>
            <person name="Haridas S."/>
            <person name="Skiadas P."/>
            <person name="Martin F."/>
            <person name="Groenewald J.Z."/>
            <person name="Crous P.W."/>
            <person name="Seidl M.F."/>
        </authorList>
    </citation>
    <scope>NUCLEOTIDE SEQUENCE [LARGE SCALE GENOMIC DNA]</scope>
    <source>
        <strain evidence="3 4">CBS 122670</strain>
    </source>
</reference>
<dbReference type="PRINTS" id="PR00081">
    <property type="entry name" value="GDHRDH"/>
</dbReference>
<proteinExistence type="inferred from homology"/>
<evidence type="ECO:0000256" key="2">
    <source>
        <dbReference type="ARBA" id="ARBA00023002"/>
    </source>
</evidence>
<organism evidence="3 4">
    <name type="scientific">Phyllosticta citricarpa</name>
    <dbReference type="NCBI Taxonomy" id="55181"/>
    <lineage>
        <taxon>Eukaryota</taxon>
        <taxon>Fungi</taxon>
        <taxon>Dikarya</taxon>
        <taxon>Ascomycota</taxon>
        <taxon>Pezizomycotina</taxon>
        <taxon>Dothideomycetes</taxon>
        <taxon>Dothideomycetes incertae sedis</taxon>
        <taxon>Botryosphaeriales</taxon>
        <taxon>Phyllostictaceae</taxon>
        <taxon>Phyllosticta</taxon>
    </lineage>
</organism>
<sequence length="348" mass="36556">MPNKGQRYLEGTGSRRCSSVPYPSTLRQRLLVGKADMKLDTQKWAGCRLGLESGYIHDRDCRLVSWQSLVVDIGCPRSIQGIYTKPSITMGRLEGKVAIVTGGSSGFGAAISRAFAAEGAHVFVCDINAEGGRAVAASNPSNLTFQQLDVTKSAQWDAAIEAAVAAHGRVDILINNAGTSYAHKPTLQVTEDEFDRVFAVNVKSVYLGTNAFARAVVATSSSQSSPVPVGGFSVINISSTGSQRPRPELVWYNASKGAVSNATKGLAAEFGPAGIRVNAVLPLITATPLFETFVGPDSEAARKKLADGIPLGRIGQVDDVVGACLWLASSEAAFVTGVNLPVDGGRCI</sequence>
<dbReference type="Proteomes" id="UP001365128">
    <property type="component" value="Unassembled WGS sequence"/>
</dbReference>
<comment type="similarity">
    <text evidence="1">Belongs to the short-chain dehydrogenases/reductases (SDR) family.</text>
</comment>
<dbReference type="InterPro" id="IPR002347">
    <property type="entry name" value="SDR_fam"/>
</dbReference>
<name>A0ABR1MPG8_9PEZI</name>
<accession>A0ABR1MPG8</accession>
<keyword evidence="2" id="KW-0560">Oxidoreductase</keyword>
<protein>
    <submittedName>
        <fullName evidence="3">Uncharacterized protein</fullName>
    </submittedName>
</protein>
<comment type="caution">
    <text evidence="3">The sequence shown here is derived from an EMBL/GenBank/DDBJ whole genome shotgun (WGS) entry which is preliminary data.</text>
</comment>
<dbReference type="PANTHER" id="PTHR43639:SF1">
    <property type="entry name" value="SHORT-CHAIN DEHYDROGENASE_REDUCTASE FAMILY PROTEIN"/>
    <property type="match status" value="1"/>
</dbReference>
<keyword evidence="4" id="KW-1185">Reference proteome</keyword>
<gene>
    <name evidence="3" type="ORF">IWX46DRAFT_591270</name>
</gene>
<evidence type="ECO:0000313" key="4">
    <source>
        <dbReference type="Proteomes" id="UP001365128"/>
    </source>
</evidence>
<dbReference type="PRINTS" id="PR00080">
    <property type="entry name" value="SDRFAMILY"/>
</dbReference>
<dbReference type="NCBIfam" id="NF005559">
    <property type="entry name" value="PRK07231.1"/>
    <property type="match status" value="1"/>
</dbReference>
<evidence type="ECO:0000256" key="1">
    <source>
        <dbReference type="ARBA" id="ARBA00006484"/>
    </source>
</evidence>
<dbReference type="Pfam" id="PF13561">
    <property type="entry name" value="adh_short_C2"/>
    <property type="match status" value="1"/>
</dbReference>
<evidence type="ECO:0000313" key="3">
    <source>
        <dbReference type="EMBL" id="KAK7552401.1"/>
    </source>
</evidence>
<dbReference type="PANTHER" id="PTHR43639">
    <property type="entry name" value="OXIDOREDUCTASE, SHORT-CHAIN DEHYDROGENASE/REDUCTASE FAMILY (AFU_ORTHOLOGUE AFUA_5G02870)"/>
    <property type="match status" value="1"/>
</dbReference>
<dbReference type="InterPro" id="IPR036291">
    <property type="entry name" value="NAD(P)-bd_dom_sf"/>
</dbReference>
<dbReference type="SUPFAM" id="SSF51735">
    <property type="entry name" value="NAD(P)-binding Rossmann-fold domains"/>
    <property type="match status" value="1"/>
</dbReference>
<dbReference type="EMBL" id="JBBPDW010000005">
    <property type="protein sequence ID" value="KAK7552401.1"/>
    <property type="molecule type" value="Genomic_DNA"/>
</dbReference>